<proteinExistence type="predicted"/>
<dbReference type="InterPro" id="IPR049067">
    <property type="entry name" value="MreB-like_C"/>
</dbReference>
<organism evidence="3 4">
    <name type="scientific">Ramlibacter aquaticus</name>
    <dbReference type="NCBI Taxonomy" id="2780094"/>
    <lineage>
        <taxon>Bacteria</taxon>
        <taxon>Pseudomonadati</taxon>
        <taxon>Pseudomonadota</taxon>
        <taxon>Betaproteobacteria</taxon>
        <taxon>Burkholderiales</taxon>
        <taxon>Comamonadaceae</taxon>
        <taxon>Ramlibacter</taxon>
    </lineage>
</organism>
<dbReference type="Pfam" id="PF21522">
    <property type="entry name" value="MreB-like_C"/>
    <property type="match status" value="1"/>
</dbReference>
<dbReference type="SUPFAM" id="SSF53067">
    <property type="entry name" value="Actin-like ATPase domain"/>
    <property type="match status" value="2"/>
</dbReference>
<evidence type="ECO:0000313" key="4">
    <source>
        <dbReference type="Proteomes" id="UP000715965"/>
    </source>
</evidence>
<dbReference type="InterPro" id="IPR040607">
    <property type="entry name" value="ALP_N"/>
</dbReference>
<dbReference type="EMBL" id="JADDOJ010000016">
    <property type="protein sequence ID" value="MBE7940115.1"/>
    <property type="molecule type" value="Genomic_DNA"/>
</dbReference>
<dbReference type="Proteomes" id="UP000715965">
    <property type="component" value="Unassembled WGS sequence"/>
</dbReference>
<gene>
    <name evidence="3" type="ORF">IM725_05970</name>
</gene>
<comment type="caution">
    <text evidence="3">The sequence shown here is derived from an EMBL/GenBank/DDBJ whole genome shotgun (WGS) entry which is preliminary data.</text>
</comment>
<accession>A0ABR9SCU3</accession>
<dbReference type="Gene3D" id="3.30.420.40">
    <property type="match status" value="2"/>
</dbReference>
<keyword evidence="4" id="KW-1185">Reference proteome</keyword>
<feature type="domain" description="Actin-like protein N-terminal" evidence="1">
    <location>
        <begin position="13"/>
        <end position="175"/>
    </location>
</feature>
<dbReference type="RefSeq" id="WP_193779658.1">
    <property type="nucleotide sequence ID" value="NZ_JADDOJ010000016.1"/>
</dbReference>
<evidence type="ECO:0000259" key="2">
    <source>
        <dbReference type="Pfam" id="PF21522"/>
    </source>
</evidence>
<dbReference type="Pfam" id="PF17989">
    <property type="entry name" value="ALP_N"/>
    <property type="match status" value="1"/>
</dbReference>
<evidence type="ECO:0008006" key="5">
    <source>
        <dbReference type="Google" id="ProtNLM"/>
    </source>
</evidence>
<sequence length="357" mass="38721">MKPEQHFTIPAAAIDVGYFNTKYAVRAAADKPMQCGLFPSIAPVLQSEDVDTIDTKERHNGFVVTIDGLHYFVGEDATALASAFEPRHVERNYVKSGRYLALARGALAHIGQLARATGPVRIAHLVVGLPLSTYRIYRDDLKARLQGVHEVPNYRGRGTMTVTVEDVRVLMQPAGALIHFADKSGDQLEGASLVCDIGGGTMDYLVTTDGFLPNGNRSGANEFGVLSYCSAVAEKLDPDWVKETPMINMVDKAIRERTAIKAMGVSYPVEQYWPVLQRSVQSALSVMHAKVQTFNDLNRVIMVGGGAEVFAEVLVATHPKLKPIMRIEADSVMSNVRGFCSAAERVAASASRAGQSA</sequence>
<evidence type="ECO:0000313" key="3">
    <source>
        <dbReference type="EMBL" id="MBE7940115.1"/>
    </source>
</evidence>
<reference evidence="3 4" key="1">
    <citation type="submission" date="2020-10" db="EMBL/GenBank/DDBJ databases">
        <title>Draft genome of Ramlibacter aquaticus LMG 30558.</title>
        <authorList>
            <person name="Props R."/>
        </authorList>
    </citation>
    <scope>NUCLEOTIDE SEQUENCE [LARGE SCALE GENOMIC DNA]</scope>
    <source>
        <strain evidence="3 4">LMG 30558</strain>
    </source>
</reference>
<feature type="domain" description="Actin homologue MreB-like C-terminal" evidence="2">
    <location>
        <begin position="194"/>
        <end position="314"/>
    </location>
</feature>
<protein>
    <recommendedName>
        <fullName evidence="5">ParM/StbA family protein</fullName>
    </recommendedName>
</protein>
<name>A0ABR9SCU3_9BURK</name>
<evidence type="ECO:0000259" key="1">
    <source>
        <dbReference type="Pfam" id="PF17989"/>
    </source>
</evidence>
<dbReference type="InterPro" id="IPR043129">
    <property type="entry name" value="ATPase_NBD"/>
</dbReference>